<proteinExistence type="predicted"/>
<dbReference type="EMBL" id="CP142728">
    <property type="protein sequence ID" value="WUR03093.1"/>
    <property type="molecule type" value="Genomic_DNA"/>
</dbReference>
<dbReference type="Proteomes" id="UP001334084">
    <property type="component" value="Chromosome 3"/>
</dbReference>
<organism evidence="2 3">
    <name type="scientific">Vairimorpha necatrix</name>
    <dbReference type="NCBI Taxonomy" id="6039"/>
    <lineage>
        <taxon>Eukaryota</taxon>
        <taxon>Fungi</taxon>
        <taxon>Fungi incertae sedis</taxon>
        <taxon>Microsporidia</taxon>
        <taxon>Nosematidae</taxon>
        <taxon>Vairimorpha</taxon>
    </lineage>
</organism>
<dbReference type="AlphaFoldDB" id="A0AAX4JAV0"/>
<evidence type="ECO:0000313" key="2">
    <source>
        <dbReference type="EMBL" id="WUR03093.1"/>
    </source>
</evidence>
<evidence type="ECO:0000256" key="1">
    <source>
        <dbReference type="SAM" id="MobiDB-lite"/>
    </source>
</evidence>
<dbReference type="RefSeq" id="XP_065329238.1">
    <property type="nucleotide sequence ID" value="XM_065473166.1"/>
</dbReference>
<protein>
    <submittedName>
        <fullName evidence="2">Uncharacterized protein</fullName>
    </submittedName>
</protein>
<keyword evidence="3" id="KW-1185">Reference proteome</keyword>
<dbReference type="KEGG" id="vnx:VNE69_03304"/>
<gene>
    <name evidence="2" type="ORF">VNE69_03304</name>
</gene>
<accession>A0AAX4JAV0</accession>
<reference evidence="2" key="1">
    <citation type="journal article" date="2024" name="BMC Genomics">
        <title>Functional annotation of a divergent genome using sequence and structure-based similarity.</title>
        <authorList>
            <person name="Svedberg D."/>
            <person name="Winiger R.R."/>
            <person name="Berg A."/>
            <person name="Sharma H."/>
            <person name="Tellgren-Roth C."/>
            <person name="Debrunner-Vossbrinck B.A."/>
            <person name="Vossbrinck C.R."/>
            <person name="Barandun J."/>
        </authorList>
    </citation>
    <scope>NUCLEOTIDE SEQUENCE</scope>
    <source>
        <strain evidence="2">Illinois isolate</strain>
    </source>
</reference>
<dbReference type="GeneID" id="90540900"/>
<name>A0AAX4JAV0_9MICR</name>
<evidence type="ECO:0000313" key="3">
    <source>
        <dbReference type="Proteomes" id="UP001334084"/>
    </source>
</evidence>
<feature type="region of interest" description="Disordered" evidence="1">
    <location>
        <begin position="558"/>
        <end position="580"/>
    </location>
</feature>
<sequence>MLKVLSFIVFTTQTNKLILNNAFEYTIKKFESGDFSKCDSTKKYASVFIEYFTNEIKSHIAYYDEKGISRDKSFLLNCKDKALDVMLEEYYTLLKDNLDFESFESIVLVYNERDLEYCINTETQIYLTDFISEIRRINKQREKGTLFFQNICIDEYCVETKIWEMVFNKYVSGGNTVICGYNKNDECDGDDIFMSILFGINIGNVKYFFEINDNELSDIISTKNIFIDKMLELSCGLIGVSKESFPMLMGNNLESFIFRHLKDNKGHYPFYFSLLKNNQFMLSMKKKLIELNRSVMAIENGNLVEEEKVERNKIQKRISDMCNIPNDKNCEEIVLLYFLLKKYNGIELILQRIFEEPSSADNSIFINLLYKLNFIENDDTNMKTYQEEINRFKKPEIIDSILKKLYECSDEDFYIFNIYLFVFAEVFINKYEPTDEVFINKYNTTDELFITLKKISNCIKDKSNRNKINSITTKDTFNLVEIMKEIRINFDENSQAFSYENISMIISSFTEPSSNKIYVYKTESLTKLRELCVFENAKFEGVIVEKLCEKVKATIIKKEEKEDEPNKDELGKGTQETNEN</sequence>